<comment type="caution">
    <text evidence="2">The sequence shown here is derived from an EMBL/GenBank/DDBJ whole genome shotgun (WGS) entry which is preliminary data.</text>
</comment>
<evidence type="ECO:0000313" key="2">
    <source>
        <dbReference type="EMBL" id="RJE20142.1"/>
    </source>
</evidence>
<keyword evidence="3" id="KW-1185">Reference proteome</keyword>
<feature type="compositionally biased region" description="Basic and acidic residues" evidence="1">
    <location>
        <begin position="95"/>
        <end position="106"/>
    </location>
</feature>
<dbReference type="EMBL" id="MVGC01000335">
    <property type="protein sequence ID" value="RJE20142.1"/>
    <property type="molecule type" value="Genomic_DNA"/>
</dbReference>
<evidence type="ECO:0000313" key="3">
    <source>
        <dbReference type="Proteomes" id="UP000266188"/>
    </source>
</evidence>
<organism evidence="2 3">
    <name type="scientific">Aspergillus sclerotialis</name>
    <dbReference type="NCBI Taxonomy" id="2070753"/>
    <lineage>
        <taxon>Eukaryota</taxon>
        <taxon>Fungi</taxon>
        <taxon>Dikarya</taxon>
        <taxon>Ascomycota</taxon>
        <taxon>Pezizomycotina</taxon>
        <taxon>Eurotiomycetes</taxon>
        <taxon>Eurotiomycetidae</taxon>
        <taxon>Eurotiales</taxon>
        <taxon>Aspergillaceae</taxon>
        <taxon>Aspergillus</taxon>
        <taxon>Aspergillus subgen. Polypaecilum</taxon>
    </lineage>
</organism>
<sequence length="147" mass="15419">MSSLTHFTPLTAQARSAAVIRASAHQTAPAISRSPGWARTISSTPEKDMGPVQATKDTLKKADRTVSDVALKGINKGEKARDVLRDNVGITTKEAKAKAENMKGEAEEYVGQGKGKAEQAAGYPKGQTQSTLGEAKGRAKQSPNVGS</sequence>
<dbReference type="STRING" id="2070753.A0A3A2ZAK2"/>
<protein>
    <submittedName>
        <fullName evidence="2">LEA domain protein</fullName>
    </submittedName>
</protein>
<dbReference type="AlphaFoldDB" id="A0A3A2ZAK2"/>
<dbReference type="Proteomes" id="UP000266188">
    <property type="component" value="Unassembled WGS sequence"/>
</dbReference>
<feature type="region of interest" description="Disordered" evidence="1">
    <location>
        <begin position="95"/>
        <end position="147"/>
    </location>
</feature>
<proteinExistence type="predicted"/>
<evidence type="ECO:0000256" key="1">
    <source>
        <dbReference type="SAM" id="MobiDB-lite"/>
    </source>
</evidence>
<reference evidence="3" key="1">
    <citation type="submission" date="2017-02" db="EMBL/GenBank/DDBJ databases">
        <authorList>
            <person name="Tafer H."/>
            <person name="Lopandic K."/>
        </authorList>
    </citation>
    <scope>NUCLEOTIDE SEQUENCE [LARGE SCALE GENOMIC DNA]</scope>
    <source>
        <strain evidence="3">CBS 366.77</strain>
    </source>
</reference>
<gene>
    <name evidence="2" type="ORF">PHISCL_07525</name>
</gene>
<feature type="region of interest" description="Disordered" evidence="1">
    <location>
        <begin position="26"/>
        <end position="53"/>
    </location>
</feature>
<name>A0A3A2ZAK2_9EURO</name>
<accession>A0A3A2ZAK2</accession>
<dbReference type="OrthoDB" id="4023585at2759"/>